<proteinExistence type="predicted"/>
<dbReference type="EMBL" id="VTEV01000003">
    <property type="protein sequence ID" value="TYS68834.1"/>
    <property type="molecule type" value="Genomic_DNA"/>
</dbReference>
<dbReference type="Proteomes" id="UP000322524">
    <property type="component" value="Unassembled WGS sequence"/>
</dbReference>
<evidence type="ECO:0000313" key="2">
    <source>
        <dbReference type="Proteomes" id="UP000322524"/>
    </source>
</evidence>
<dbReference type="OrthoDB" id="2939349at2"/>
<dbReference type="AlphaFoldDB" id="A0A5D4T3W9"/>
<accession>A0A5D4T3W9</accession>
<sequence length="130" mass="14930">MRNNEFDNLNYQKAKRQPLNDLADWYAKNSPVKEDTPSDSVEALRSRYVQDPNSLSPIELLSLGMANLNAKNYSESKEKQKAVNEYMKPYNEAKKENEEYISTNSEKFEQLAKNMAELQKAFAELNGGDN</sequence>
<comment type="caution">
    <text evidence="1">The sequence shown here is derived from an EMBL/GenBank/DDBJ whole genome shotgun (WGS) entry which is preliminary data.</text>
</comment>
<organism evidence="1 2">
    <name type="scientific">Sutcliffiella horikoshii</name>
    <dbReference type="NCBI Taxonomy" id="79883"/>
    <lineage>
        <taxon>Bacteria</taxon>
        <taxon>Bacillati</taxon>
        <taxon>Bacillota</taxon>
        <taxon>Bacilli</taxon>
        <taxon>Bacillales</taxon>
        <taxon>Bacillaceae</taxon>
        <taxon>Sutcliffiella</taxon>
    </lineage>
</organism>
<name>A0A5D4T3W9_9BACI</name>
<gene>
    <name evidence="1" type="ORF">FZC76_07805</name>
</gene>
<evidence type="ECO:0000313" key="1">
    <source>
        <dbReference type="EMBL" id="TYS68834.1"/>
    </source>
</evidence>
<dbReference type="RefSeq" id="WP_148987687.1">
    <property type="nucleotide sequence ID" value="NZ_VTEV01000003.1"/>
</dbReference>
<reference evidence="1 2" key="1">
    <citation type="submission" date="2019-08" db="EMBL/GenBank/DDBJ databases">
        <title>Bacillus genomes from the desert of Cuatro Cienegas, Coahuila.</title>
        <authorList>
            <person name="Olmedo-Alvarez G."/>
        </authorList>
    </citation>
    <scope>NUCLEOTIDE SEQUENCE [LARGE SCALE GENOMIC DNA]</scope>
    <source>
        <strain evidence="1 2">CH28_1T</strain>
    </source>
</reference>
<protein>
    <submittedName>
        <fullName evidence="1">Uncharacterized protein</fullName>
    </submittedName>
</protein>